<protein>
    <recommendedName>
        <fullName evidence="3">Endonuclease/exonuclease/phosphatase domain-containing protein</fullName>
    </recommendedName>
</protein>
<dbReference type="EMBL" id="JAWPEI010000001">
    <property type="protein sequence ID" value="KAK4737383.1"/>
    <property type="molecule type" value="Genomic_DNA"/>
</dbReference>
<dbReference type="Gene3D" id="3.60.10.10">
    <property type="entry name" value="Endonuclease/exonuclease/phosphatase"/>
    <property type="match status" value="1"/>
</dbReference>
<accession>A0AAV9MIX0</accession>
<sequence>MFLRGEFWSSKYGLNLQVGHSCVDKLAAHPQVQKKIQGQGQKKEWIPITVIGKEQANEIGKVLPQAQEVTDQPEIDVAWVTGARGFNQEVKHKEMRLFVRRNKVKIITIYEHRVRSTRTSLIINNSLPGWEWFWVVWNPNEITFTRMEDAEPYIHGLFTSVYGLHTIATRIPLWTAIQQLNNHIREPWLIMGDFNSTPTQEDKPVGSQVQDAKTRDFLECLIDCNLAELHVGGREYT</sequence>
<reference evidence="1 2" key="1">
    <citation type="submission" date="2023-10" db="EMBL/GenBank/DDBJ databases">
        <title>Genome-Wide Identification Analysis in wild type Solanum Pinnatisectum Reveals Some Genes Defensing Phytophthora Infestans.</title>
        <authorList>
            <person name="Sun C."/>
        </authorList>
    </citation>
    <scope>NUCLEOTIDE SEQUENCE [LARGE SCALE GENOMIC DNA]</scope>
    <source>
        <strain evidence="1">LQN</strain>
        <tissue evidence="1">Leaf</tissue>
    </source>
</reference>
<evidence type="ECO:0000313" key="2">
    <source>
        <dbReference type="Proteomes" id="UP001311915"/>
    </source>
</evidence>
<gene>
    <name evidence="1" type="ORF">R3W88_001080</name>
</gene>
<dbReference type="Proteomes" id="UP001311915">
    <property type="component" value="Unassembled WGS sequence"/>
</dbReference>
<comment type="caution">
    <text evidence="1">The sequence shown here is derived from an EMBL/GenBank/DDBJ whole genome shotgun (WGS) entry which is preliminary data.</text>
</comment>
<dbReference type="InterPro" id="IPR036691">
    <property type="entry name" value="Endo/exonu/phosph_ase_sf"/>
</dbReference>
<evidence type="ECO:0000313" key="1">
    <source>
        <dbReference type="EMBL" id="KAK4737383.1"/>
    </source>
</evidence>
<keyword evidence="2" id="KW-1185">Reference proteome</keyword>
<proteinExistence type="predicted"/>
<dbReference type="AlphaFoldDB" id="A0AAV9MIX0"/>
<organism evidence="1 2">
    <name type="scientific">Solanum pinnatisectum</name>
    <name type="common">tansyleaf nightshade</name>
    <dbReference type="NCBI Taxonomy" id="50273"/>
    <lineage>
        <taxon>Eukaryota</taxon>
        <taxon>Viridiplantae</taxon>
        <taxon>Streptophyta</taxon>
        <taxon>Embryophyta</taxon>
        <taxon>Tracheophyta</taxon>
        <taxon>Spermatophyta</taxon>
        <taxon>Magnoliopsida</taxon>
        <taxon>eudicotyledons</taxon>
        <taxon>Gunneridae</taxon>
        <taxon>Pentapetalae</taxon>
        <taxon>asterids</taxon>
        <taxon>lamiids</taxon>
        <taxon>Solanales</taxon>
        <taxon>Solanaceae</taxon>
        <taxon>Solanoideae</taxon>
        <taxon>Solaneae</taxon>
        <taxon>Solanum</taxon>
    </lineage>
</organism>
<name>A0AAV9MIX0_9SOLN</name>
<dbReference type="SUPFAM" id="SSF56219">
    <property type="entry name" value="DNase I-like"/>
    <property type="match status" value="1"/>
</dbReference>
<evidence type="ECO:0008006" key="3">
    <source>
        <dbReference type="Google" id="ProtNLM"/>
    </source>
</evidence>